<organism evidence="13 14">
    <name type="scientific">Geodermatophilus obscurus</name>
    <dbReference type="NCBI Taxonomy" id="1861"/>
    <lineage>
        <taxon>Bacteria</taxon>
        <taxon>Bacillati</taxon>
        <taxon>Actinomycetota</taxon>
        <taxon>Actinomycetes</taxon>
        <taxon>Geodermatophilales</taxon>
        <taxon>Geodermatophilaceae</taxon>
        <taxon>Geodermatophilus</taxon>
    </lineage>
</organism>
<keyword evidence="7 10" id="KW-1133">Transmembrane helix</keyword>
<sequence>MPRVRDAVVRRGLRHVARAVREQPGIFTLAVLASSLYGVMTVLSAFVLGEITDRVVLPAFDDGDTTAAALALAVAVIMVVAVFKILGILGRRLFAGVMQFRLQADYRRRVTGQYLRLPLSWHQRHPTGQLLSNANSDVEAAWYFVAPLPFAVGSLVMIAITVGALVATDPLLAVVGLVVFPLVFAVNVVYSQVMSPRMQRAQQLRAEVSEIAHESFDAGLVVKTLGREDAEGARFTERAAELRDGLVAVGRVRGLFDPMMEALPNLGTLAVLLVGAGRVAGGETDPGDLVSIAYLFTVLALPIRAIGWVLADLPRALAGFDRVTPVLDATGETPYGSETAPAGDGGAGLALRGVDHVFDGADRPVLSGVTFDVAAGSTVAVVGPTGSGKSTLAGLLVRLVDPADGAVLLDGVDLRRLREGEVSARAALVPQGTFLFDDTVRGNVTLGGDFSDDDVREALRVAAAEDFVDRLPEGLDTRVGERGATLSGGQRQRIALARAVVRRPRLLVLDDATSAVDPSVEARILDALRSSPVDRAGRPATVVVVAYRQATISLADEVVWLEGGRVTARGSHEELLATVPGYAALVRAYSQAEVAA</sequence>
<evidence type="ECO:0000256" key="2">
    <source>
        <dbReference type="ARBA" id="ARBA00022448"/>
    </source>
</evidence>
<evidence type="ECO:0000256" key="5">
    <source>
        <dbReference type="ARBA" id="ARBA00022741"/>
    </source>
</evidence>
<dbReference type="GO" id="GO:0005524">
    <property type="term" value="F:ATP binding"/>
    <property type="evidence" value="ECO:0007669"/>
    <property type="project" value="UniProtKB-KW"/>
</dbReference>
<dbReference type="Pfam" id="PF00005">
    <property type="entry name" value="ABC_tran"/>
    <property type="match status" value="1"/>
</dbReference>
<name>A0A1I5I1M0_9ACTN</name>
<feature type="domain" description="ABC transmembrane type-1" evidence="12">
    <location>
        <begin position="29"/>
        <end position="315"/>
    </location>
</feature>
<dbReference type="PANTHER" id="PTHR24221:SF654">
    <property type="entry name" value="ATP-BINDING CASSETTE SUB-FAMILY B MEMBER 6"/>
    <property type="match status" value="1"/>
</dbReference>
<evidence type="ECO:0000313" key="13">
    <source>
        <dbReference type="EMBL" id="SFO54482.1"/>
    </source>
</evidence>
<evidence type="ECO:0000256" key="1">
    <source>
        <dbReference type="ARBA" id="ARBA00004651"/>
    </source>
</evidence>
<evidence type="ECO:0000256" key="7">
    <source>
        <dbReference type="ARBA" id="ARBA00022989"/>
    </source>
</evidence>
<dbReference type="PANTHER" id="PTHR24221">
    <property type="entry name" value="ATP-BINDING CASSETTE SUB-FAMILY B"/>
    <property type="match status" value="1"/>
</dbReference>
<dbReference type="PROSITE" id="PS00211">
    <property type="entry name" value="ABC_TRANSPORTER_1"/>
    <property type="match status" value="1"/>
</dbReference>
<dbReference type="Gene3D" id="1.20.1560.10">
    <property type="entry name" value="ABC transporter type 1, transmembrane domain"/>
    <property type="match status" value="1"/>
</dbReference>
<feature type="transmembrane region" description="Helical" evidence="10">
    <location>
        <begin position="292"/>
        <end position="311"/>
    </location>
</feature>
<reference evidence="14" key="1">
    <citation type="submission" date="2016-10" db="EMBL/GenBank/DDBJ databases">
        <authorList>
            <person name="Varghese N."/>
            <person name="Submissions S."/>
        </authorList>
    </citation>
    <scope>NUCLEOTIDE SEQUENCE [LARGE SCALE GENOMIC DNA]</scope>
    <source>
        <strain evidence="14">DSM 43161</strain>
    </source>
</reference>
<keyword evidence="8 10" id="KW-0472">Membrane</keyword>
<comment type="subcellular location">
    <subcellularLocation>
        <location evidence="1">Cell membrane</location>
        <topology evidence="1">Multi-pass membrane protein</topology>
    </subcellularLocation>
</comment>
<dbReference type="Gene3D" id="3.40.50.300">
    <property type="entry name" value="P-loop containing nucleotide triphosphate hydrolases"/>
    <property type="match status" value="1"/>
</dbReference>
<proteinExistence type="inferred from homology"/>
<keyword evidence="14" id="KW-1185">Reference proteome</keyword>
<dbReference type="InterPro" id="IPR036640">
    <property type="entry name" value="ABC1_TM_sf"/>
</dbReference>
<dbReference type="EMBL" id="FOWE01000011">
    <property type="protein sequence ID" value="SFO54482.1"/>
    <property type="molecule type" value="Genomic_DNA"/>
</dbReference>
<dbReference type="GO" id="GO:0034040">
    <property type="term" value="F:ATPase-coupled lipid transmembrane transporter activity"/>
    <property type="evidence" value="ECO:0007669"/>
    <property type="project" value="TreeGrafter"/>
</dbReference>
<gene>
    <name evidence="13" type="ORF">SAMN05660359_04249</name>
</gene>
<feature type="transmembrane region" description="Helical" evidence="10">
    <location>
        <begin position="140"/>
        <end position="165"/>
    </location>
</feature>
<evidence type="ECO:0000256" key="3">
    <source>
        <dbReference type="ARBA" id="ARBA00022475"/>
    </source>
</evidence>
<dbReference type="RefSeq" id="WP_075015471.1">
    <property type="nucleotide sequence ID" value="NZ_FOWE01000011.1"/>
</dbReference>
<feature type="transmembrane region" description="Helical" evidence="10">
    <location>
        <begin position="68"/>
        <end position="89"/>
    </location>
</feature>
<evidence type="ECO:0000259" key="12">
    <source>
        <dbReference type="PROSITE" id="PS50929"/>
    </source>
</evidence>
<feature type="transmembrane region" description="Helical" evidence="10">
    <location>
        <begin position="171"/>
        <end position="190"/>
    </location>
</feature>
<dbReference type="InterPro" id="IPR011527">
    <property type="entry name" value="ABC1_TM_dom"/>
</dbReference>
<dbReference type="SMART" id="SM00382">
    <property type="entry name" value="AAA"/>
    <property type="match status" value="1"/>
</dbReference>
<keyword evidence="5" id="KW-0547">Nucleotide-binding</keyword>
<dbReference type="GO" id="GO:0140359">
    <property type="term" value="F:ABC-type transporter activity"/>
    <property type="evidence" value="ECO:0007669"/>
    <property type="project" value="InterPro"/>
</dbReference>
<keyword evidence="2" id="KW-0813">Transport</keyword>
<dbReference type="GO" id="GO:0005886">
    <property type="term" value="C:plasma membrane"/>
    <property type="evidence" value="ECO:0007669"/>
    <property type="project" value="UniProtKB-SubCell"/>
</dbReference>
<feature type="domain" description="ABC transporter" evidence="11">
    <location>
        <begin position="351"/>
        <end position="588"/>
    </location>
</feature>
<dbReference type="AlphaFoldDB" id="A0A1I5I1M0"/>
<protein>
    <submittedName>
        <fullName evidence="13">ABC-type multidrug transport system, ATPase and permease component</fullName>
    </submittedName>
</protein>
<dbReference type="InterPro" id="IPR039421">
    <property type="entry name" value="Type_1_exporter"/>
</dbReference>
<evidence type="ECO:0000256" key="4">
    <source>
        <dbReference type="ARBA" id="ARBA00022692"/>
    </source>
</evidence>
<evidence type="ECO:0000256" key="9">
    <source>
        <dbReference type="ARBA" id="ARBA00061644"/>
    </source>
</evidence>
<dbReference type="PROSITE" id="PS50893">
    <property type="entry name" value="ABC_TRANSPORTER_2"/>
    <property type="match status" value="1"/>
</dbReference>
<dbReference type="InterPro" id="IPR003439">
    <property type="entry name" value="ABC_transporter-like_ATP-bd"/>
</dbReference>
<dbReference type="InterPro" id="IPR017871">
    <property type="entry name" value="ABC_transporter-like_CS"/>
</dbReference>
<dbReference type="Pfam" id="PF00664">
    <property type="entry name" value="ABC_membrane"/>
    <property type="match status" value="1"/>
</dbReference>
<feature type="transmembrane region" description="Helical" evidence="10">
    <location>
        <begin position="26"/>
        <end position="48"/>
    </location>
</feature>
<dbReference type="SUPFAM" id="SSF52540">
    <property type="entry name" value="P-loop containing nucleoside triphosphate hydrolases"/>
    <property type="match status" value="1"/>
</dbReference>
<dbReference type="SUPFAM" id="SSF90123">
    <property type="entry name" value="ABC transporter transmembrane region"/>
    <property type="match status" value="1"/>
</dbReference>
<dbReference type="GO" id="GO:0016887">
    <property type="term" value="F:ATP hydrolysis activity"/>
    <property type="evidence" value="ECO:0007669"/>
    <property type="project" value="InterPro"/>
</dbReference>
<dbReference type="InterPro" id="IPR027417">
    <property type="entry name" value="P-loop_NTPase"/>
</dbReference>
<evidence type="ECO:0000259" key="11">
    <source>
        <dbReference type="PROSITE" id="PS50893"/>
    </source>
</evidence>
<dbReference type="Proteomes" id="UP000183642">
    <property type="component" value="Unassembled WGS sequence"/>
</dbReference>
<comment type="similarity">
    <text evidence="9">Belongs to the ABC transporter superfamily. Lipid exporter (TC 3.A.1.106) family.</text>
</comment>
<accession>A0A1I5I1M0</accession>
<dbReference type="PROSITE" id="PS50929">
    <property type="entry name" value="ABC_TM1F"/>
    <property type="match status" value="1"/>
</dbReference>
<evidence type="ECO:0000313" key="14">
    <source>
        <dbReference type="Proteomes" id="UP000183642"/>
    </source>
</evidence>
<dbReference type="InterPro" id="IPR003593">
    <property type="entry name" value="AAA+_ATPase"/>
</dbReference>
<keyword evidence="6" id="KW-0067">ATP-binding</keyword>
<evidence type="ECO:0000256" key="8">
    <source>
        <dbReference type="ARBA" id="ARBA00023136"/>
    </source>
</evidence>
<keyword evidence="4 10" id="KW-0812">Transmembrane</keyword>
<evidence type="ECO:0000256" key="6">
    <source>
        <dbReference type="ARBA" id="ARBA00022840"/>
    </source>
</evidence>
<keyword evidence="3" id="KW-1003">Cell membrane</keyword>
<evidence type="ECO:0000256" key="10">
    <source>
        <dbReference type="SAM" id="Phobius"/>
    </source>
</evidence>
<dbReference type="FunFam" id="3.40.50.300:FF:000299">
    <property type="entry name" value="ABC transporter ATP-binding protein/permease"/>
    <property type="match status" value="1"/>
</dbReference>